<dbReference type="AlphaFoldDB" id="A0A8S8XGE3"/>
<comment type="caution">
    <text evidence="1">The sequence shown here is derived from an EMBL/GenBank/DDBJ whole genome shotgun (WGS) entry which is preliminary data.</text>
</comment>
<protein>
    <submittedName>
        <fullName evidence="1">Uncharacterized protein</fullName>
    </submittedName>
</protein>
<dbReference type="Proteomes" id="UP000681075">
    <property type="component" value="Unassembled WGS sequence"/>
</dbReference>
<accession>A0A8S8XGE3</accession>
<sequence length="95" mass="10696">MNRVVTQHENAFFAAQRRASGAAQVAEKKAAVQKAMDEQGRLLTRADKIATRIYRAQVDSVADVIAKLRVLVVQEEDIHPAVRTCLRNLRQLSRK</sequence>
<organism evidence="1 2">
    <name type="scientific">Roseiterribacter gracilis</name>
    <dbReference type="NCBI Taxonomy" id="2812848"/>
    <lineage>
        <taxon>Bacteria</taxon>
        <taxon>Pseudomonadati</taxon>
        <taxon>Pseudomonadota</taxon>
        <taxon>Alphaproteobacteria</taxon>
        <taxon>Rhodospirillales</taxon>
        <taxon>Roseiterribacteraceae</taxon>
        <taxon>Roseiterribacter</taxon>
    </lineage>
</organism>
<dbReference type="EMBL" id="BOPV01000001">
    <property type="protein sequence ID" value="GIL40547.1"/>
    <property type="molecule type" value="Genomic_DNA"/>
</dbReference>
<evidence type="ECO:0000313" key="2">
    <source>
        <dbReference type="Proteomes" id="UP000681075"/>
    </source>
</evidence>
<gene>
    <name evidence="1" type="ORF">TMPK1_27840</name>
</gene>
<keyword evidence="2" id="KW-1185">Reference proteome</keyword>
<proteinExistence type="predicted"/>
<reference evidence="1" key="1">
    <citation type="submission" date="2021-02" db="EMBL/GenBank/DDBJ databases">
        <title>Genome sequence of Rhodospirillales sp. strain TMPK1 isolated from soil.</title>
        <authorList>
            <person name="Nakai R."/>
            <person name="Kusada H."/>
            <person name="Tamaki H."/>
        </authorList>
    </citation>
    <scope>NUCLEOTIDE SEQUENCE</scope>
    <source>
        <strain evidence="1">TMPK1</strain>
    </source>
</reference>
<name>A0A8S8XGE3_9PROT</name>
<evidence type="ECO:0000313" key="1">
    <source>
        <dbReference type="EMBL" id="GIL40547.1"/>
    </source>
</evidence>